<sequence length="236" mass="25411">MPILAIDTATLVSSVAVCTKETLLAELTIQTQKTHSETLMPHIRDVLLLAGVDKQDLQAIAVSIGPGSFTGLRIGLATAKAMAYALNIPICGVSTMEALAYACPVPGMVLAPLLDAQKGNVYQALFRWRNGILEQSIPTRVVDLEAALTEMAAIPEPVMVMGEAAVQHSRRILELGGNLLLAPPHLIMPRAAMVALLAHRFRDGGNTQNLMNLAPVYIRRSEAEELWEKRQSAGKS</sequence>
<keyword evidence="3" id="KW-1185">Reference proteome</keyword>
<dbReference type="SUPFAM" id="SSF53067">
    <property type="entry name" value="Actin-like ATPase domain"/>
    <property type="match status" value="2"/>
</dbReference>
<dbReference type="CDD" id="cd24032">
    <property type="entry name" value="ASKHA_NBD_TsaB"/>
    <property type="match status" value="1"/>
</dbReference>
<protein>
    <submittedName>
        <fullName evidence="2">Trna threonylcarbamoyl adenosine modification protein yeaz</fullName>
    </submittedName>
</protein>
<organism evidence="2 3">
    <name type="scientific">Lucifera butyrica</name>
    <dbReference type="NCBI Taxonomy" id="1351585"/>
    <lineage>
        <taxon>Bacteria</taxon>
        <taxon>Bacillati</taxon>
        <taxon>Bacillota</taxon>
        <taxon>Negativicutes</taxon>
        <taxon>Veillonellales</taxon>
        <taxon>Veillonellaceae</taxon>
        <taxon>Lucifera</taxon>
    </lineage>
</organism>
<accession>A0A498R6M8</accession>
<evidence type="ECO:0000313" key="2">
    <source>
        <dbReference type="EMBL" id="VBB05823.1"/>
    </source>
</evidence>
<dbReference type="Proteomes" id="UP000277811">
    <property type="component" value="Unassembled WGS sequence"/>
</dbReference>
<dbReference type="AlphaFoldDB" id="A0A498R6M8"/>
<dbReference type="InterPro" id="IPR022496">
    <property type="entry name" value="T6A_TsaB"/>
</dbReference>
<evidence type="ECO:0000259" key="1">
    <source>
        <dbReference type="Pfam" id="PF00814"/>
    </source>
</evidence>
<evidence type="ECO:0000313" key="3">
    <source>
        <dbReference type="Proteomes" id="UP000277811"/>
    </source>
</evidence>
<dbReference type="InterPro" id="IPR043129">
    <property type="entry name" value="ATPase_NBD"/>
</dbReference>
<dbReference type="InterPro" id="IPR000905">
    <property type="entry name" value="Gcp-like_dom"/>
</dbReference>
<reference evidence="2 3" key="1">
    <citation type="submission" date="2018-06" db="EMBL/GenBank/DDBJ databases">
        <authorList>
            <person name="Strepis N."/>
        </authorList>
    </citation>
    <scope>NUCLEOTIDE SEQUENCE [LARGE SCALE GENOMIC DNA]</scope>
    <source>
        <strain evidence="2">LUCI</strain>
    </source>
</reference>
<dbReference type="PANTHER" id="PTHR11735">
    <property type="entry name" value="TRNA N6-ADENOSINE THREONYLCARBAMOYLTRANSFERASE"/>
    <property type="match status" value="1"/>
</dbReference>
<dbReference type="RefSeq" id="WP_122626791.1">
    <property type="nucleotide sequence ID" value="NZ_UPPP01000059.1"/>
</dbReference>
<feature type="domain" description="Gcp-like" evidence="1">
    <location>
        <begin position="31"/>
        <end position="148"/>
    </location>
</feature>
<dbReference type="EMBL" id="UPPP01000059">
    <property type="protein sequence ID" value="VBB05823.1"/>
    <property type="molecule type" value="Genomic_DNA"/>
</dbReference>
<dbReference type="Gene3D" id="3.30.420.40">
    <property type="match status" value="2"/>
</dbReference>
<gene>
    <name evidence="2" type="ORF">LUCI_1034</name>
</gene>
<dbReference type="GO" id="GO:0002949">
    <property type="term" value="P:tRNA threonylcarbamoyladenosine modification"/>
    <property type="evidence" value="ECO:0007669"/>
    <property type="project" value="InterPro"/>
</dbReference>
<dbReference type="OrthoDB" id="9784166at2"/>
<name>A0A498R6M8_9FIRM</name>
<dbReference type="Pfam" id="PF00814">
    <property type="entry name" value="TsaD"/>
    <property type="match status" value="1"/>
</dbReference>
<dbReference type="GO" id="GO:0005829">
    <property type="term" value="C:cytosol"/>
    <property type="evidence" value="ECO:0007669"/>
    <property type="project" value="TreeGrafter"/>
</dbReference>
<proteinExistence type="predicted"/>
<dbReference type="PANTHER" id="PTHR11735:SF11">
    <property type="entry name" value="TRNA THREONYLCARBAMOYLADENOSINE BIOSYNTHESIS PROTEIN TSAB"/>
    <property type="match status" value="1"/>
</dbReference>
<dbReference type="NCBIfam" id="TIGR03725">
    <property type="entry name" value="T6A_YeaZ"/>
    <property type="match status" value="1"/>
</dbReference>